<organism evidence="2 3">
    <name type="scientific">Acaulospora morrowiae</name>
    <dbReference type="NCBI Taxonomy" id="94023"/>
    <lineage>
        <taxon>Eukaryota</taxon>
        <taxon>Fungi</taxon>
        <taxon>Fungi incertae sedis</taxon>
        <taxon>Mucoromycota</taxon>
        <taxon>Glomeromycotina</taxon>
        <taxon>Glomeromycetes</taxon>
        <taxon>Diversisporales</taxon>
        <taxon>Acaulosporaceae</taxon>
        <taxon>Acaulospora</taxon>
    </lineage>
</organism>
<feature type="compositionally biased region" description="Polar residues" evidence="1">
    <location>
        <begin position="42"/>
        <end position="52"/>
    </location>
</feature>
<accession>A0A9N8Z7D3</accession>
<evidence type="ECO:0000256" key="1">
    <source>
        <dbReference type="SAM" id="MobiDB-lite"/>
    </source>
</evidence>
<feature type="region of interest" description="Disordered" evidence="1">
    <location>
        <begin position="30"/>
        <end position="52"/>
    </location>
</feature>
<dbReference type="InterPro" id="IPR012489">
    <property type="entry name" value="NucleaseA_inhib-like"/>
</dbReference>
<sequence>MNSSQETNAQDLQASEHLAFLRRVSQQAQQLEETQLEEEENGISSSVDSTTYPPEIQHIRSNLIEASSQLLYVSEGEEPYEFVFIPNDQIASLPDKSSEFVSLIRQADFNIMTEDEKMTEHESQVQTFQEFFEPLTGTNMEDPYGQKEGYKELQKIVEASFRGKENVKVYKVGEYRRVGVYIVGLVKGVGIAGLKTLSIES</sequence>
<name>A0A9N8Z7D3_9GLOM</name>
<dbReference type="AlphaFoldDB" id="A0A9N8Z7D3"/>
<dbReference type="Pfam" id="PF07924">
    <property type="entry name" value="NuiA"/>
    <property type="match status" value="1"/>
</dbReference>
<evidence type="ECO:0000313" key="2">
    <source>
        <dbReference type="EMBL" id="CAG8478516.1"/>
    </source>
</evidence>
<evidence type="ECO:0000313" key="3">
    <source>
        <dbReference type="Proteomes" id="UP000789342"/>
    </source>
</evidence>
<comment type="caution">
    <text evidence="2">The sequence shown here is derived from an EMBL/GenBank/DDBJ whole genome shotgun (WGS) entry which is preliminary data.</text>
</comment>
<protein>
    <submittedName>
        <fullName evidence="2">12914_t:CDS:1</fullName>
    </submittedName>
</protein>
<dbReference type="InterPro" id="IPR036587">
    <property type="entry name" value="NucleaseA_inhib-like_sf"/>
</dbReference>
<dbReference type="Proteomes" id="UP000789342">
    <property type="component" value="Unassembled WGS sequence"/>
</dbReference>
<dbReference type="EMBL" id="CAJVPV010000904">
    <property type="protein sequence ID" value="CAG8478516.1"/>
    <property type="molecule type" value="Genomic_DNA"/>
</dbReference>
<keyword evidence="3" id="KW-1185">Reference proteome</keyword>
<dbReference type="Gene3D" id="3.40.1460.10">
    <property type="entry name" value="Nuclease A inhibitor-like"/>
    <property type="match status" value="1"/>
</dbReference>
<dbReference type="SUPFAM" id="SSF82602">
    <property type="entry name" value="Nuclease A inhibitor (NuiA)"/>
    <property type="match status" value="1"/>
</dbReference>
<reference evidence="2" key="1">
    <citation type="submission" date="2021-06" db="EMBL/GenBank/DDBJ databases">
        <authorList>
            <person name="Kallberg Y."/>
            <person name="Tangrot J."/>
            <person name="Rosling A."/>
        </authorList>
    </citation>
    <scope>NUCLEOTIDE SEQUENCE</scope>
    <source>
        <strain evidence="2">CL551</strain>
    </source>
</reference>
<proteinExistence type="predicted"/>
<dbReference type="OrthoDB" id="2329895at2759"/>
<gene>
    <name evidence="2" type="ORF">AMORRO_LOCUS2195</name>
</gene>